<reference evidence="7 8" key="1">
    <citation type="submission" date="2020-03" db="EMBL/GenBank/DDBJ databases">
        <title>Sphingomonas sp. nov., isolated from fish.</title>
        <authorList>
            <person name="Hyun D.-W."/>
            <person name="Bae J.-W."/>
        </authorList>
    </citation>
    <scope>NUCLEOTIDE SEQUENCE [LARGE SCALE GENOMIC DNA]</scope>
    <source>
        <strain evidence="7 8">HDW15B</strain>
    </source>
</reference>
<evidence type="ECO:0000256" key="3">
    <source>
        <dbReference type="ARBA" id="ARBA00022989"/>
    </source>
</evidence>
<organism evidence="7 8">
    <name type="scientific">Sphingomonas piscis</name>
    <dbReference type="NCBI Taxonomy" id="2714943"/>
    <lineage>
        <taxon>Bacteria</taxon>
        <taxon>Pseudomonadati</taxon>
        <taxon>Pseudomonadota</taxon>
        <taxon>Alphaproteobacteria</taxon>
        <taxon>Sphingomonadales</taxon>
        <taxon>Sphingomonadaceae</taxon>
        <taxon>Sphingomonas</taxon>
    </lineage>
</organism>
<evidence type="ECO:0000259" key="6">
    <source>
        <dbReference type="PROSITE" id="PS50850"/>
    </source>
</evidence>
<evidence type="ECO:0000313" key="8">
    <source>
        <dbReference type="Proteomes" id="UP000503222"/>
    </source>
</evidence>
<gene>
    <name evidence="7" type="ORF">G7077_03045</name>
</gene>
<dbReference type="KEGG" id="spii:G7077_03045"/>
<keyword evidence="4 5" id="KW-0472">Membrane</keyword>
<dbReference type="GO" id="GO:0015134">
    <property type="term" value="F:hexuronate transmembrane transporter activity"/>
    <property type="evidence" value="ECO:0007669"/>
    <property type="project" value="TreeGrafter"/>
</dbReference>
<dbReference type="AlphaFoldDB" id="A0A6G7YMR8"/>
<name>A0A6G7YMR8_9SPHN</name>
<sequence>MVDHPASQRVGRYRWVICALLFFAITINYVDRQVVGVLKPLLEKEFGWSENDYANIVLAFQTAYALGLLIAGRLLDIVGTRKGFSFAIGLWSLAAVAHAAASSVAGFMAARFALGLGEAGGFPGAVKAVSEWFPKRERAFATGLFNAGSNVGALLTPILIPILVMTWGWQMAFVITGLSGIVLLGVWLALYRLPRDNPRVGEAEIALIESDPIDPPTKISWGQALRRREAWAFILGKFLTDPVWWLFLFWLPDFFAKTYGLTLLPQSKGIFATFGPALVAVYLLADVGSIGGGWLSSRLIKRGWSLNAGRKTAMLVCALCVTPVSLAAFVHSLPLAVLIIGLAAAAHQGWSANLYTLTSDLFPTSAVGTIVGLGGMAGAIGGMFIAKFAGWTLEATGSYVPLLLFAGVTYLVTLGIIHLLTPRLEPTVWTDTAA</sequence>
<dbReference type="Pfam" id="PF07690">
    <property type="entry name" value="MFS_1"/>
    <property type="match status" value="1"/>
</dbReference>
<feature type="transmembrane region" description="Helical" evidence="5">
    <location>
        <begin position="315"/>
        <end position="346"/>
    </location>
</feature>
<evidence type="ECO:0000256" key="4">
    <source>
        <dbReference type="ARBA" id="ARBA00023136"/>
    </source>
</evidence>
<evidence type="ECO:0000313" key="7">
    <source>
        <dbReference type="EMBL" id="QIK78039.1"/>
    </source>
</evidence>
<keyword evidence="3 5" id="KW-1133">Transmembrane helix</keyword>
<feature type="transmembrane region" description="Helical" evidence="5">
    <location>
        <begin position="12"/>
        <end position="30"/>
    </location>
</feature>
<feature type="transmembrane region" description="Helical" evidence="5">
    <location>
        <begin position="169"/>
        <end position="190"/>
    </location>
</feature>
<evidence type="ECO:0000256" key="5">
    <source>
        <dbReference type="SAM" id="Phobius"/>
    </source>
</evidence>
<dbReference type="InterPro" id="IPR020846">
    <property type="entry name" value="MFS_dom"/>
</dbReference>
<dbReference type="GO" id="GO:0016020">
    <property type="term" value="C:membrane"/>
    <property type="evidence" value="ECO:0007669"/>
    <property type="project" value="UniProtKB-SubCell"/>
</dbReference>
<dbReference type="InterPro" id="IPR011701">
    <property type="entry name" value="MFS"/>
</dbReference>
<dbReference type="EMBL" id="CP049869">
    <property type="protein sequence ID" value="QIK78039.1"/>
    <property type="molecule type" value="Genomic_DNA"/>
</dbReference>
<dbReference type="InterPro" id="IPR050382">
    <property type="entry name" value="MFS_Na/Anion_cotransporter"/>
</dbReference>
<dbReference type="PROSITE" id="PS50850">
    <property type="entry name" value="MFS"/>
    <property type="match status" value="1"/>
</dbReference>
<feature type="transmembrane region" description="Helical" evidence="5">
    <location>
        <begin position="230"/>
        <end position="250"/>
    </location>
</feature>
<accession>A0A6G7YMR8</accession>
<feature type="transmembrane region" description="Helical" evidence="5">
    <location>
        <begin position="398"/>
        <end position="420"/>
    </location>
</feature>
<dbReference type="PANTHER" id="PTHR11662:SF285">
    <property type="entry name" value="HEXURONATE TRANSPORTER"/>
    <property type="match status" value="1"/>
</dbReference>
<feature type="transmembrane region" description="Helical" evidence="5">
    <location>
        <begin position="270"/>
        <end position="295"/>
    </location>
</feature>
<dbReference type="PANTHER" id="PTHR11662">
    <property type="entry name" value="SOLUTE CARRIER FAMILY 17"/>
    <property type="match status" value="1"/>
</dbReference>
<keyword evidence="8" id="KW-1185">Reference proteome</keyword>
<feature type="transmembrane region" description="Helical" evidence="5">
    <location>
        <begin position="53"/>
        <end position="71"/>
    </location>
</feature>
<comment type="subcellular location">
    <subcellularLocation>
        <location evidence="1">Membrane</location>
        <topology evidence="1">Multi-pass membrane protein</topology>
    </subcellularLocation>
</comment>
<feature type="transmembrane region" description="Helical" evidence="5">
    <location>
        <begin position="138"/>
        <end position="163"/>
    </location>
</feature>
<protein>
    <submittedName>
        <fullName evidence="7">MFS transporter</fullName>
    </submittedName>
</protein>
<keyword evidence="2 5" id="KW-0812">Transmembrane</keyword>
<proteinExistence type="predicted"/>
<dbReference type="Proteomes" id="UP000503222">
    <property type="component" value="Chromosome"/>
</dbReference>
<feature type="domain" description="Major facilitator superfamily (MFS) profile" evidence="6">
    <location>
        <begin position="17"/>
        <end position="425"/>
    </location>
</feature>
<feature type="transmembrane region" description="Helical" evidence="5">
    <location>
        <begin position="366"/>
        <end position="386"/>
    </location>
</feature>
<dbReference type="InterPro" id="IPR036259">
    <property type="entry name" value="MFS_trans_sf"/>
</dbReference>
<evidence type="ECO:0000256" key="1">
    <source>
        <dbReference type="ARBA" id="ARBA00004141"/>
    </source>
</evidence>
<dbReference type="CDD" id="cd17319">
    <property type="entry name" value="MFS_ExuT_GudP_like"/>
    <property type="match status" value="1"/>
</dbReference>
<dbReference type="Gene3D" id="1.20.1250.20">
    <property type="entry name" value="MFS general substrate transporter like domains"/>
    <property type="match status" value="2"/>
</dbReference>
<evidence type="ECO:0000256" key="2">
    <source>
        <dbReference type="ARBA" id="ARBA00022692"/>
    </source>
</evidence>
<dbReference type="SUPFAM" id="SSF103473">
    <property type="entry name" value="MFS general substrate transporter"/>
    <property type="match status" value="1"/>
</dbReference>